<dbReference type="OrthoDB" id="127762at2"/>
<evidence type="ECO:0000256" key="5">
    <source>
        <dbReference type="SAM" id="MobiDB-lite"/>
    </source>
</evidence>
<dbReference type="InterPro" id="IPR013517">
    <property type="entry name" value="FG-GAP"/>
</dbReference>
<dbReference type="Pfam" id="PF01839">
    <property type="entry name" value="FG-GAP"/>
    <property type="match status" value="3"/>
</dbReference>
<evidence type="ECO:0000259" key="6">
    <source>
        <dbReference type="PROSITE" id="PS50234"/>
    </source>
</evidence>
<evidence type="ECO:0000256" key="2">
    <source>
        <dbReference type="ARBA" id="ARBA00022737"/>
    </source>
</evidence>
<feature type="compositionally biased region" description="Acidic residues" evidence="5">
    <location>
        <begin position="1062"/>
        <end position="1077"/>
    </location>
</feature>
<dbReference type="PROSITE" id="PS51470">
    <property type="entry name" value="FG_GAP"/>
    <property type="match status" value="3"/>
</dbReference>
<dbReference type="InterPro" id="IPR028994">
    <property type="entry name" value="Integrin_alpha_N"/>
</dbReference>
<dbReference type="InterPro" id="IPR002035">
    <property type="entry name" value="VWF_A"/>
</dbReference>
<evidence type="ECO:0000256" key="4">
    <source>
        <dbReference type="ARBA" id="ARBA00023180"/>
    </source>
</evidence>
<dbReference type="PANTHER" id="PTHR23221:SF7">
    <property type="entry name" value="PHOSPHATIDYLINOSITOL-GLYCAN-SPECIFIC PHOSPHOLIPASE D"/>
    <property type="match status" value="1"/>
</dbReference>
<name>A0A2S9XL24_9BACT</name>
<dbReference type="Pfam" id="PF13519">
    <property type="entry name" value="VWA_2"/>
    <property type="match status" value="1"/>
</dbReference>
<dbReference type="InterPro" id="IPR036465">
    <property type="entry name" value="vWFA_dom_sf"/>
</dbReference>
<dbReference type="InterPro" id="IPR013519">
    <property type="entry name" value="Int_alpha_beta-p"/>
</dbReference>
<dbReference type="CDD" id="cd00198">
    <property type="entry name" value="vWFA"/>
    <property type="match status" value="1"/>
</dbReference>
<evidence type="ECO:0000256" key="1">
    <source>
        <dbReference type="ARBA" id="ARBA00022729"/>
    </source>
</evidence>
<evidence type="ECO:0000256" key="3">
    <source>
        <dbReference type="ARBA" id="ARBA00022801"/>
    </source>
</evidence>
<dbReference type="PROSITE" id="PS50234">
    <property type="entry name" value="VWFA"/>
    <property type="match status" value="1"/>
</dbReference>
<keyword evidence="1" id="KW-0732">Signal</keyword>
<dbReference type="PANTHER" id="PTHR23221">
    <property type="entry name" value="GLYCOSYLPHOSPHATIDYLINOSITOL PHOSPHOLIPASE D"/>
    <property type="match status" value="1"/>
</dbReference>
<dbReference type="Proteomes" id="UP000238823">
    <property type="component" value="Unassembled WGS sequence"/>
</dbReference>
<dbReference type="SUPFAM" id="SSF53300">
    <property type="entry name" value="vWA-like"/>
    <property type="match status" value="1"/>
</dbReference>
<keyword evidence="4" id="KW-0325">Glycoprotein</keyword>
<protein>
    <submittedName>
        <fullName evidence="7">FG-GAP repeat protein</fullName>
    </submittedName>
</protein>
<gene>
    <name evidence="7" type="ORF">ENSA7_79810</name>
</gene>
<accession>A0A2S9XL24</accession>
<evidence type="ECO:0000313" key="7">
    <source>
        <dbReference type="EMBL" id="PRP93553.1"/>
    </source>
</evidence>
<dbReference type="Gene3D" id="3.40.50.410">
    <property type="entry name" value="von Willebrand factor, type A domain"/>
    <property type="match status" value="1"/>
</dbReference>
<keyword evidence="3" id="KW-0378">Hydrolase</keyword>
<reference evidence="7 8" key="1">
    <citation type="submission" date="2018-03" db="EMBL/GenBank/DDBJ databases">
        <title>Draft Genome Sequences of the Obligatory Marine Myxobacteria Enhygromyxa salina SWB007.</title>
        <authorList>
            <person name="Poehlein A."/>
            <person name="Moghaddam J.A."/>
            <person name="Harms H."/>
            <person name="Alanjari M."/>
            <person name="Koenig G.M."/>
            <person name="Daniel R."/>
            <person name="Schaeberle T.F."/>
        </authorList>
    </citation>
    <scope>NUCLEOTIDE SEQUENCE [LARGE SCALE GENOMIC DNA]</scope>
    <source>
        <strain evidence="7 8">SWB007</strain>
    </source>
</reference>
<feature type="region of interest" description="Disordered" evidence="5">
    <location>
        <begin position="998"/>
        <end position="1081"/>
    </location>
</feature>
<dbReference type="GO" id="GO:0016787">
    <property type="term" value="F:hydrolase activity"/>
    <property type="evidence" value="ECO:0007669"/>
    <property type="project" value="UniProtKB-KW"/>
</dbReference>
<evidence type="ECO:0000313" key="8">
    <source>
        <dbReference type="Proteomes" id="UP000238823"/>
    </source>
</evidence>
<keyword evidence="2" id="KW-0677">Repeat</keyword>
<proteinExistence type="predicted"/>
<dbReference type="SUPFAM" id="SSF69318">
    <property type="entry name" value="Integrin alpha N-terminal domain"/>
    <property type="match status" value="1"/>
</dbReference>
<dbReference type="Gene3D" id="2.130.10.130">
    <property type="entry name" value="Integrin alpha, N-terminal"/>
    <property type="match status" value="2"/>
</dbReference>
<dbReference type="EMBL" id="PVNL01000147">
    <property type="protein sequence ID" value="PRP93553.1"/>
    <property type="molecule type" value="Genomic_DNA"/>
</dbReference>
<dbReference type="SMART" id="SM00191">
    <property type="entry name" value="Int_alpha"/>
    <property type="match status" value="3"/>
</dbReference>
<comment type="caution">
    <text evidence="7">The sequence shown here is derived from an EMBL/GenBank/DDBJ whole genome shotgun (WGS) entry which is preliminary data.</text>
</comment>
<organism evidence="7 8">
    <name type="scientific">Enhygromyxa salina</name>
    <dbReference type="NCBI Taxonomy" id="215803"/>
    <lineage>
        <taxon>Bacteria</taxon>
        <taxon>Pseudomonadati</taxon>
        <taxon>Myxococcota</taxon>
        <taxon>Polyangia</taxon>
        <taxon>Nannocystales</taxon>
        <taxon>Nannocystaceae</taxon>
        <taxon>Enhygromyxa</taxon>
    </lineage>
</organism>
<feature type="domain" description="VWFA" evidence="6">
    <location>
        <begin position="561"/>
        <end position="749"/>
    </location>
</feature>
<feature type="compositionally biased region" description="Acidic residues" evidence="5">
    <location>
        <begin position="1004"/>
        <end position="1037"/>
    </location>
</feature>
<sequence length="1404" mass="151475">MNGHKPLSGTLVILSILSLGPSSEARAGEGRLVPGDNGPTTGSMTVHIAYPPTQANLDLIADKLRHASRMFCDATDGAIQMNEFTLERNGFSAARADILWQPASLFTRFTVTGSGPFGHPSKHLYATDSIQFRVIAHEFGHLVTGLRDQYDEQRRFGAGCGIGVAIDEADWDEFNHSIMQRYDAKCVDDTDPLMPKLQFGGPINCQLAGKQKNSCTFPYRCYEFSAEASELNTPLVFDRTRGDGLGYQGPRSGTSLLLDVWLGQDVDPDVWVEANRTIEYIDLEGTSHEVTIEAYRRPLASDWDLRAFMEGAELTWGVNYAPTTPALTLTFGATPGCGNSMGNYTPGQTSANYWVEAVNGEDVFVVDLIIPGYAIGQQEDVRIDVSTTDLCERRTANSVVDVRPNTFDWQFDGRGRGAYFGALGPGAPLTTAVYQQLGVCPAKDVDERWNRSTQRWETSDQYRYVQALIAQEGFVDGDLEYEILQGTPSEVGGSDWELMEYNLAHRWPNKYPWFAPVDLSWLSPVDHDNKSQSATPTVDNRAECSSYPIEVNTDKISADDTIAILLDRSGSMGNKWKVGGKTQRRIDWARAGVAGFADAAVDEGIDVVVMEFAEQHDILVPLSTVETGQPVGTPGVVRPWEIIEAVKGIDPLGMTAIHDAVDAAFQTLPAGANSAVFMLTDGEDNSSTISLKDVSDTSKALDIPVYISPIGDFNGSTLQDLASQSGGELFAQIPPDEIPATFFWMRAKMRGEQLSLDARSVLSDGDPKLPGTVSYDINVEPSAKRMVLLLTPDRDSQPTWDLDFSLTGPNNELIQPSDASFVTDDPDGYYFLLRVPAPAPGTWTLELAAPVSETPKVVPEAQLALAHIEHDGPRCFASTSLDKITSQSDAIEIIAEAAWDGLIGDGVTFTASVRRPDGSVIAVPMVNGEDGLGYGSFDDYNMDGGYRVTVTCDVARTATYALGDGNDPNDHTLEFVPAGFDRIVWTHFMFEDGLMPTQPRDHDCDDDGILNADESEVADGDGDGWPDICDSDSDGDDLPDRLDGPFEDTDGDGQIDKHDRDSDDDGEIDGADYDPDDPTAYRRYGVGDLNGDGLKDLVWGEPSHFLEGGRIQVKYTGQAAVEEWTEDTVGIIGSLKSHDQFGAAVVVGDFDGDGYDDVAVGVPGHDTATTTDSGAVHVIYGSPNGLTAVADQLWTSDSTDIKGDSEINDRFGARLAVGDFNCDGYADLVIGAPDEAIGSRVEAGAVHVLYGSSGGVSAVNDVWLQGDSGASGTCEAGARFGDTLVIGDFDNDACDDLVIGAPFEDWEAVTDAGNAYAIYGGQAGLDSGDWTVVRSNLQGTIDASERFATRLWVEDRNDDGFDDLTIMSPGDPCGAGNKGFNYIYGGGTGLSPLNNVWTCRELNE</sequence>